<dbReference type="InterPro" id="IPR005846">
    <property type="entry name" value="A-D-PHexomutase_a/b/a-III"/>
</dbReference>
<feature type="domain" description="Alpha-D-phosphohexomutase alpha/beta/alpha" evidence="8">
    <location>
        <begin position="22"/>
        <end position="152"/>
    </location>
</feature>
<dbReference type="HOGENOM" id="CLU_016950_7_1_2"/>
<organism evidence="11 12">
    <name type="scientific">Halorubrum lacusprofundi (strain ATCC 49239 / DSM 5036 / JCM 8891 / ACAM 34)</name>
    <dbReference type="NCBI Taxonomy" id="416348"/>
    <lineage>
        <taxon>Archaea</taxon>
        <taxon>Methanobacteriati</taxon>
        <taxon>Methanobacteriota</taxon>
        <taxon>Stenosarchaea group</taxon>
        <taxon>Halobacteria</taxon>
        <taxon>Halobacteriales</taxon>
        <taxon>Haloferacaceae</taxon>
        <taxon>Halorubrum</taxon>
    </lineage>
</organism>
<keyword evidence="5" id="KW-0460">Magnesium</keyword>
<feature type="domain" description="Alpha-D-phosphohexomutase alpha/beta/alpha" evidence="10">
    <location>
        <begin position="286"/>
        <end position="377"/>
    </location>
</feature>
<dbReference type="PANTHER" id="PTHR45745:SF1">
    <property type="entry name" value="PHOSPHOGLUCOMUTASE 2B-RELATED"/>
    <property type="match status" value="1"/>
</dbReference>
<evidence type="ECO:0000313" key="12">
    <source>
        <dbReference type="Proteomes" id="UP000000740"/>
    </source>
</evidence>
<dbReference type="InterPro" id="IPR005841">
    <property type="entry name" value="Alpha-D-phosphohexomutase_SF"/>
</dbReference>
<evidence type="ECO:0000259" key="9">
    <source>
        <dbReference type="Pfam" id="PF02879"/>
    </source>
</evidence>
<dbReference type="Pfam" id="PF02880">
    <property type="entry name" value="PGM_PMM_III"/>
    <property type="match status" value="1"/>
</dbReference>
<comment type="cofactor">
    <cofactor evidence="1">
        <name>Mg(2+)</name>
        <dbReference type="ChEBI" id="CHEBI:18420"/>
    </cofactor>
</comment>
<dbReference type="SUPFAM" id="SSF55957">
    <property type="entry name" value="Phosphoglucomutase, C-terminal domain"/>
    <property type="match status" value="1"/>
</dbReference>
<dbReference type="InterPro" id="IPR005844">
    <property type="entry name" value="A-D-PHexomutase_a/b/a-I"/>
</dbReference>
<dbReference type="GO" id="GO:0046872">
    <property type="term" value="F:metal ion binding"/>
    <property type="evidence" value="ECO:0007669"/>
    <property type="project" value="UniProtKB-KW"/>
</dbReference>
<dbReference type="GO" id="GO:0005975">
    <property type="term" value="P:carbohydrate metabolic process"/>
    <property type="evidence" value="ECO:0007669"/>
    <property type="project" value="InterPro"/>
</dbReference>
<dbReference type="Proteomes" id="UP000000740">
    <property type="component" value="Chromosome 1"/>
</dbReference>
<dbReference type="InterPro" id="IPR016055">
    <property type="entry name" value="A-D-PHexomutase_a/b/a-I/II/III"/>
</dbReference>
<keyword evidence="6 11" id="KW-0413">Isomerase</keyword>
<dbReference type="InterPro" id="IPR005845">
    <property type="entry name" value="A-D-PHexomutase_a/b/a-II"/>
</dbReference>
<dbReference type="GO" id="GO:0008973">
    <property type="term" value="F:phosphopentomutase activity"/>
    <property type="evidence" value="ECO:0007669"/>
    <property type="project" value="TreeGrafter"/>
</dbReference>
<sequence>MTGKGTPGIIVPAADVVDVDQIAFGTDGWRATLDTFTDDRVRIVGQAVADHLAAAGHDEPVAVGYDARETSEGFAESLAEVLAGNGFDVLLPERDTPTPVIAYAIVDRGLAGACMVTASHNPPEYNGVKFIPHDGAPALPAVTEDVVARLAEPDLLPEAEHGEVSRVDLVSDHADAAREVVGAATGGNGVDLDGLTVAYDAMHGSGRGVTDALLESAGAEVVRLRCDRDVTFGGDSPEPSAAHLQELADRVTDPDSDVDMGIANDGDADRIAVVTPERGVLDANLFYAACYDRLLENDSGPAVRTVSTTFLVDRIAEAHGEEVYETPVGFKWVAEAMGEHDALFGGEESGGFTLRGHVREKDGVLMALLAAGTHAAEPFDNRVDRLLDEHGAIASGKVSLDCPDDRKVGVLADLEDHIPESVAGHGVAKVVTLDGFKLLLENGSWLLVRPSGTEPKLRVYAEADSDAAVDNLLAEGREIVEPLI</sequence>
<evidence type="ECO:0000256" key="4">
    <source>
        <dbReference type="ARBA" id="ARBA00022723"/>
    </source>
</evidence>
<accession>B9LU32</accession>
<comment type="similarity">
    <text evidence="2">Belongs to the phosphohexose mutase family.</text>
</comment>
<evidence type="ECO:0000256" key="1">
    <source>
        <dbReference type="ARBA" id="ARBA00001946"/>
    </source>
</evidence>
<dbReference type="PRINTS" id="PR00509">
    <property type="entry name" value="PGMPMM"/>
</dbReference>
<evidence type="ECO:0000256" key="5">
    <source>
        <dbReference type="ARBA" id="ARBA00022842"/>
    </source>
</evidence>
<evidence type="ECO:0000256" key="6">
    <source>
        <dbReference type="ARBA" id="ARBA00023235"/>
    </source>
</evidence>
<gene>
    <name evidence="11" type="ordered locus">Hlac_2655</name>
</gene>
<name>B9LU32_HALLT</name>
<feature type="domain" description="Alpha-D-phosphohexomutase alpha/beta/alpha" evidence="9">
    <location>
        <begin position="193"/>
        <end position="277"/>
    </location>
</feature>
<keyword evidence="3" id="KW-0597">Phosphoprotein</keyword>
<evidence type="ECO:0000256" key="2">
    <source>
        <dbReference type="ARBA" id="ARBA00010231"/>
    </source>
</evidence>
<dbReference type="GO" id="GO:0004615">
    <property type="term" value="F:phosphomannomutase activity"/>
    <property type="evidence" value="ECO:0007669"/>
    <property type="project" value="UniProtKB-EC"/>
</dbReference>
<proteinExistence type="inferred from homology"/>
<dbReference type="CDD" id="cd05800">
    <property type="entry name" value="PGM_like2"/>
    <property type="match status" value="1"/>
</dbReference>
<dbReference type="eggNOG" id="arCOG00767">
    <property type="taxonomic scope" value="Archaea"/>
</dbReference>
<dbReference type="AlphaFoldDB" id="B9LU32"/>
<dbReference type="Pfam" id="PF02878">
    <property type="entry name" value="PGM_PMM_I"/>
    <property type="match status" value="1"/>
</dbReference>
<dbReference type="EMBL" id="CP001365">
    <property type="protein sequence ID" value="ACM58226.1"/>
    <property type="molecule type" value="Genomic_DNA"/>
</dbReference>
<dbReference type="KEGG" id="hla:Hlac_2655"/>
<reference evidence="11 12" key="1">
    <citation type="journal article" date="2016" name="Stand. Genomic Sci.">
        <title>Complete genome sequence of the Antarctic Halorubrum lacusprofundi type strain ACAM 34.</title>
        <authorList>
            <person name="Anderson I.J."/>
            <person name="DasSarma P."/>
            <person name="Lucas S."/>
            <person name="Copeland A."/>
            <person name="Lapidus A."/>
            <person name="Del Rio T.G."/>
            <person name="Tice H."/>
            <person name="Dalin E."/>
            <person name="Bruce D.C."/>
            <person name="Goodwin L."/>
            <person name="Pitluck S."/>
            <person name="Sims D."/>
            <person name="Brettin T.S."/>
            <person name="Detter J.C."/>
            <person name="Han C.S."/>
            <person name="Larimer F."/>
            <person name="Hauser L."/>
            <person name="Land M."/>
            <person name="Ivanova N."/>
            <person name="Richardson P."/>
            <person name="Cavicchioli R."/>
            <person name="DasSarma S."/>
            <person name="Woese C.R."/>
            <person name="Kyrpides N.C."/>
        </authorList>
    </citation>
    <scope>NUCLEOTIDE SEQUENCE [LARGE SCALE GENOMIC DNA]</scope>
    <source>
        <strain evidence="12">ATCC 49239 / DSM 5036 / JCM 8891 / ACAM 34</strain>
    </source>
</reference>
<protein>
    <submittedName>
        <fullName evidence="11">Phosphoglucomutase/phosphomannomutase alpha/beta/alpha domain I</fullName>
        <ecNumber evidence="11">5.4.2.8</ecNumber>
    </submittedName>
</protein>
<dbReference type="SUPFAM" id="SSF53738">
    <property type="entry name" value="Phosphoglucomutase, first 3 domains"/>
    <property type="match status" value="3"/>
</dbReference>
<evidence type="ECO:0000256" key="3">
    <source>
        <dbReference type="ARBA" id="ARBA00022553"/>
    </source>
</evidence>
<evidence type="ECO:0000313" key="11">
    <source>
        <dbReference type="EMBL" id="ACM58226.1"/>
    </source>
</evidence>
<dbReference type="InterPro" id="IPR005843">
    <property type="entry name" value="A-D-PHexomutase_C"/>
</dbReference>
<dbReference type="GO" id="GO:0006166">
    <property type="term" value="P:purine ribonucleoside salvage"/>
    <property type="evidence" value="ECO:0007669"/>
    <property type="project" value="TreeGrafter"/>
</dbReference>
<evidence type="ECO:0000259" key="7">
    <source>
        <dbReference type="Pfam" id="PF00408"/>
    </source>
</evidence>
<dbReference type="Pfam" id="PF02879">
    <property type="entry name" value="PGM_PMM_II"/>
    <property type="match status" value="1"/>
</dbReference>
<evidence type="ECO:0000259" key="8">
    <source>
        <dbReference type="Pfam" id="PF02878"/>
    </source>
</evidence>
<keyword evidence="4" id="KW-0479">Metal-binding</keyword>
<dbReference type="InterPro" id="IPR036900">
    <property type="entry name" value="A-D-PHexomutase_C_sf"/>
</dbReference>
<dbReference type="EC" id="5.4.2.8" evidence="11"/>
<dbReference type="Gene3D" id="3.30.310.50">
    <property type="entry name" value="Alpha-D-phosphohexomutase, C-terminal domain"/>
    <property type="match status" value="1"/>
</dbReference>
<dbReference type="Pfam" id="PF00408">
    <property type="entry name" value="PGM_PMM_IV"/>
    <property type="match status" value="1"/>
</dbReference>
<keyword evidence="12" id="KW-1185">Reference proteome</keyword>
<feature type="domain" description="Alpha-D-phosphohexomutase C-terminal" evidence="7">
    <location>
        <begin position="420"/>
        <end position="475"/>
    </location>
</feature>
<evidence type="ECO:0000259" key="10">
    <source>
        <dbReference type="Pfam" id="PF02880"/>
    </source>
</evidence>
<dbReference type="Gene3D" id="3.40.120.10">
    <property type="entry name" value="Alpha-D-Glucose-1,6-Bisphosphate, subunit A, domain 3"/>
    <property type="match status" value="3"/>
</dbReference>
<dbReference type="PANTHER" id="PTHR45745">
    <property type="entry name" value="PHOSPHOMANNOMUTASE 45A"/>
    <property type="match status" value="1"/>
</dbReference>